<evidence type="ECO:0000313" key="2">
    <source>
        <dbReference type="Proteomes" id="UP001610334"/>
    </source>
</evidence>
<dbReference type="Proteomes" id="UP001610334">
    <property type="component" value="Unassembled WGS sequence"/>
</dbReference>
<protein>
    <submittedName>
        <fullName evidence="1">Uncharacterized protein</fullName>
    </submittedName>
</protein>
<dbReference type="InterPro" id="IPR022190">
    <property type="entry name" value="DUF3716"/>
</dbReference>
<reference evidence="1 2" key="1">
    <citation type="submission" date="2024-07" db="EMBL/GenBank/DDBJ databases">
        <title>Section-level genome sequencing and comparative genomics of Aspergillus sections Usti and Cavernicolus.</title>
        <authorList>
            <consortium name="Lawrence Berkeley National Laboratory"/>
            <person name="Nybo J.L."/>
            <person name="Vesth T.C."/>
            <person name="Theobald S."/>
            <person name="Frisvad J.C."/>
            <person name="Larsen T.O."/>
            <person name="Kjaerboelling I."/>
            <person name="Rothschild-Mancinelli K."/>
            <person name="Lyhne E.K."/>
            <person name="Kogle M.E."/>
            <person name="Barry K."/>
            <person name="Clum A."/>
            <person name="Na H."/>
            <person name="Ledsgaard L."/>
            <person name="Lin J."/>
            <person name="Lipzen A."/>
            <person name="Kuo A."/>
            <person name="Riley R."/>
            <person name="Mondo S."/>
            <person name="Labutti K."/>
            <person name="Haridas S."/>
            <person name="Pangalinan J."/>
            <person name="Salamov A.A."/>
            <person name="Simmons B.A."/>
            <person name="Magnuson J.K."/>
            <person name="Chen J."/>
            <person name="Drula E."/>
            <person name="Henrissat B."/>
            <person name="Wiebenga A."/>
            <person name="Lubbers R.J."/>
            <person name="Gomes A.C."/>
            <person name="Makela M.R."/>
            <person name="Stajich J."/>
            <person name="Grigoriev I.V."/>
            <person name="Mortensen U.H."/>
            <person name="De Vries R.P."/>
            <person name="Baker S.E."/>
            <person name="Andersen M.R."/>
        </authorList>
    </citation>
    <scope>NUCLEOTIDE SEQUENCE [LARGE SCALE GENOMIC DNA]</scope>
    <source>
        <strain evidence="1 2">CBS 588.65</strain>
    </source>
</reference>
<comment type="caution">
    <text evidence="1">The sequence shown here is derived from an EMBL/GenBank/DDBJ whole genome shotgun (WGS) entry which is preliminary data.</text>
</comment>
<proteinExistence type="predicted"/>
<evidence type="ECO:0000313" key="1">
    <source>
        <dbReference type="EMBL" id="KAL2802860.1"/>
    </source>
</evidence>
<name>A0ABR4GWL0_9EURO</name>
<gene>
    <name evidence="1" type="ORF">BJX63DRAFT_425764</name>
</gene>
<organism evidence="1 2">
    <name type="scientific">Aspergillus granulosus</name>
    <dbReference type="NCBI Taxonomy" id="176169"/>
    <lineage>
        <taxon>Eukaryota</taxon>
        <taxon>Fungi</taxon>
        <taxon>Dikarya</taxon>
        <taxon>Ascomycota</taxon>
        <taxon>Pezizomycotina</taxon>
        <taxon>Eurotiomycetes</taxon>
        <taxon>Eurotiomycetidae</taxon>
        <taxon>Eurotiales</taxon>
        <taxon>Aspergillaceae</taxon>
        <taxon>Aspergillus</taxon>
        <taxon>Aspergillus subgen. Nidulantes</taxon>
    </lineage>
</organism>
<sequence length="179" mass="20011">MFVLNYAIPYVHERSVKRMDCVVCMWNAFLNKFTVPVSGFEDPETGHSYAVVRLSAKGDQEVWCFPSYEFVVRVGALSVRQVRTGRPSYVNAVLIASRGVRSRVQCVRNSCWVFGENVRIPGYWNGACAGCKWRDGGASCDFFTVYEPKYMLVGMAALPRAHIEELGGLVSPVNGMCAY</sequence>
<dbReference type="Pfam" id="PF12511">
    <property type="entry name" value="DUF3716"/>
    <property type="match status" value="1"/>
</dbReference>
<keyword evidence="2" id="KW-1185">Reference proteome</keyword>
<dbReference type="EMBL" id="JBFXLT010000161">
    <property type="protein sequence ID" value="KAL2802860.1"/>
    <property type="molecule type" value="Genomic_DNA"/>
</dbReference>
<accession>A0ABR4GWL0</accession>